<dbReference type="HAMAP" id="MF_01197">
    <property type="entry name" value="SepF"/>
    <property type="match status" value="1"/>
</dbReference>
<dbReference type="GO" id="GO:0005737">
    <property type="term" value="C:cytoplasm"/>
    <property type="evidence" value="ECO:0007669"/>
    <property type="project" value="UniProtKB-SubCell"/>
</dbReference>
<keyword evidence="2 5" id="KW-0717">Septation</keyword>
<sequence length="150" mass="17462">MSFKEKLKNFFNTEDEYEYIEEYEEETTPVKQEQKMATPKQRTTDSNVVNLSAIHQANSKVMLCEPKTYNEVQEIADHLLNKRSVVINLQRVDQRQAKRIVDFLSGTVYAIKGDIQKLGVATFLCTPDNVEVTGVITNLEYMEDEFEKEW</sequence>
<evidence type="ECO:0000313" key="7">
    <source>
        <dbReference type="EMBL" id="HIV74178.1"/>
    </source>
</evidence>
<organism evidence="7 8">
    <name type="scientific">Candidatus Pseudogracilibacillus intestinigallinarum</name>
    <dbReference type="NCBI Taxonomy" id="2838742"/>
    <lineage>
        <taxon>Bacteria</taxon>
        <taxon>Bacillati</taxon>
        <taxon>Bacillota</taxon>
        <taxon>Bacilli</taxon>
        <taxon>Bacillales</taxon>
        <taxon>Bacillaceae</taxon>
        <taxon>Pseudogracilibacillus</taxon>
    </lineage>
</organism>
<dbReference type="PANTHER" id="PTHR35798">
    <property type="entry name" value="CELL DIVISION PROTEIN SEPF"/>
    <property type="match status" value="1"/>
</dbReference>
<evidence type="ECO:0000256" key="4">
    <source>
        <dbReference type="ARBA" id="ARBA00044936"/>
    </source>
</evidence>
<evidence type="ECO:0000256" key="1">
    <source>
        <dbReference type="ARBA" id="ARBA00022618"/>
    </source>
</evidence>
<keyword evidence="1 5" id="KW-0132">Cell division</keyword>
<evidence type="ECO:0000256" key="3">
    <source>
        <dbReference type="ARBA" id="ARBA00023306"/>
    </source>
</evidence>
<comment type="similarity">
    <text evidence="5">Belongs to the SepF family.</text>
</comment>
<dbReference type="Proteomes" id="UP000823937">
    <property type="component" value="Unassembled WGS sequence"/>
</dbReference>
<dbReference type="InterPro" id="IPR007561">
    <property type="entry name" value="Cell_div_SepF/SepF-rel"/>
</dbReference>
<comment type="subunit">
    <text evidence="5">Homodimer. Interacts with FtsZ.</text>
</comment>
<proteinExistence type="inferred from homology"/>
<dbReference type="InterPro" id="IPR023052">
    <property type="entry name" value="Cell_div_SepF"/>
</dbReference>
<dbReference type="GO" id="GO:0000917">
    <property type="term" value="P:division septum assembly"/>
    <property type="evidence" value="ECO:0007669"/>
    <property type="project" value="UniProtKB-KW"/>
</dbReference>
<comment type="subcellular location">
    <subcellularLocation>
        <location evidence="5">Cytoplasm</location>
    </subcellularLocation>
    <text evidence="5">Localizes to the division site, in a FtsZ-dependent manner.</text>
</comment>
<keyword evidence="5" id="KW-0963">Cytoplasm</keyword>
<dbReference type="EMBL" id="DXHX01000050">
    <property type="protein sequence ID" value="HIV74178.1"/>
    <property type="molecule type" value="Genomic_DNA"/>
</dbReference>
<keyword evidence="3 5" id="KW-0131">Cell cycle</keyword>
<evidence type="ECO:0000313" key="8">
    <source>
        <dbReference type="Proteomes" id="UP000823937"/>
    </source>
</evidence>
<dbReference type="Gene3D" id="3.30.110.150">
    <property type="entry name" value="SepF-like protein"/>
    <property type="match status" value="1"/>
</dbReference>
<feature type="region of interest" description="Disordered" evidence="6">
    <location>
        <begin position="24"/>
        <end position="44"/>
    </location>
</feature>
<reference evidence="7" key="2">
    <citation type="submission" date="2021-04" db="EMBL/GenBank/DDBJ databases">
        <authorList>
            <person name="Gilroy R."/>
        </authorList>
    </citation>
    <scope>NUCLEOTIDE SEQUENCE</scope>
    <source>
        <strain evidence="7">CHK169-2315</strain>
    </source>
</reference>
<gene>
    <name evidence="5" type="primary">sepF</name>
    <name evidence="7" type="ORF">H9895_03750</name>
</gene>
<accession>A0A9D1PKI2</accession>
<evidence type="ECO:0000256" key="2">
    <source>
        <dbReference type="ARBA" id="ARBA00023210"/>
    </source>
</evidence>
<dbReference type="InterPro" id="IPR038594">
    <property type="entry name" value="SepF-like_sf"/>
</dbReference>
<protein>
    <recommendedName>
        <fullName evidence="5">Cell division protein SepF</fullName>
    </recommendedName>
</protein>
<comment type="function">
    <text evidence="4 5">Cell division protein that is part of the divisome complex and is recruited early to the Z-ring. Probably stimulates Z-ring formation, perhaps through the cross-linking of FtsZ protofilaments. Its function overlaps with FtsA.</text>
</comment>
<dbReference type="Pfam" id="PF04472">
    <property type="entry name" value="SepF"/>
    <property type="match status" value="1"/>
</dbReference>
<name>A0A9D1PKI2_9BACI</name>
<reference evidence="7" key="1">
    <citation type="journal article" date="2021" name="PeerJ">
        <title>Extensive microbial diversity within the chicken gut microbiome revealed by metagenomics and culture.</title>
        <authorList>
            <person name="Gilroy R."/>
            <person name="Ravi A."/>
            <person name="Getino M."/>
            <person name="Pursley I."/>
            <person name="Horton D.L."/>
            <person name="Alikhan N.F."/>
            <person name="Baker D."/>
            <person name="Gharbi K."/>
            <person name="Hall N."/>
            <person name="Watson M."/>
            <person name="Adriaenssens E.M."/>
            <person name="Foster-Nyarko E."/>
            <person name="Jarju S."/>
            <person name="Secka A."/>
            <person name="Antonio M."/>
            <person name="Oren A."/>
            <person name="Chaudhuri R.R."/>
            <person name="La Ragione R."/>
            <person name="Hildebrand F."/>
            <person name="Pallen M.J."/>
        </authorList>
    </citation>
    <scope>NUCLEOTIDE SEQUENCE</scope>
    <source>
        <strain evidence="7">CHK169-2315</strain>
    </source>
</reference>
<dbReference type="GO" id="GO:0043093">
    <property type="term" value="P:FtsZ-dependent cytokinesis"/>
    <property type="evidence" value="ECO:0007669"/>
    <property type="project" value="UniProtKB-UniRule"/>
</dbReference>
<evidence type="ECO:0000256" key="6">
    <source>
        <dbReference type="SAM" id="MobiDB-lite"/>
    </source>
</evidence>
<evidence type="ECO:0000256" key="5">
    <source>
        <dbReference type="HAMAP-Rule" id="MF_01197"/>
    </source>
</evidence>
<dbReference type="AlphaFoldDB" id="A0A9D1PKI2"/>
<comment type="caution">
    <text evidence="7">The sequence shown here is derived from an EMBL/GenBank/DDBJ whole genome shotgun (WGS) entry which is preliminary data.</text>
</comment>
<dbReference type="PANTHER" id="PTHR35798:SF1">
    <property type="entry name" value="CELL DIVISION PROTEIN SEPF"/>
    <property type="match status" value="1"/>
</dbReference>